<name>A0AAV3WUW3_9LACT</name>
<evidence type="ECO:0008006" key="4">
    <source>
        <dbReference type="Google" id="ProtNLM"/>
    </source>
</evidence>
<evidence type="ECO:0000256" key="1">
    <source>
        <dbReference type="SAM" id="Phobius"/>
    </source>
</evidence>
<feature type="transmembrane region" description="Helical" evidence="1">
    <location>
        <begin position="149"/>
        <end position="171"/>
    </location>
</feature>
<feature type="transmembrane region" description="Helical" evidence="1">
    <location>
        <begin position="77"/>
        <end position="96"/>
    </location>
</feature>
<dbReference type="GO" id="GO:0140359">
    <property type="term" value="F:ABC-type transporter activity"/>
    <property type="evidence" value="ECO:0007669"/>
    <property type="project" value="InterPro"/>
</dbReference>
<proteinExistence type="predicted"/>
<feature type="transmembrane region" description="Helical" evidence="1">
    <location>
        <begin position="180"/>
        <end position="199"/>
    </location>
</feature>
<dbReference type="GO" id="GO:0005886">
    <property type="term" value="C:plasma membrane"/>
    <property type="evidence" value="ECO:0007669"/>
    <property type="project" value="UniProtKB-SubCell"/>
</dbReference>
<dbReference type="Proteomes" id="UP000887127">
    <property type="component" value="Unassembled WGS sequence"/>
</dbReference>
<evidence type="ECO:0000313" key="2">
    <source>
        <dbReference type="EMBL" id="GEQ36383.1"/>
    </source>
</evidence>
<protein>
    <recommendedName>
        <fullName evidence="4">ABC transporter permease</fullName>
    </recommendedName>
</protein>
<sequence length="254" mass="28318">MKDIYYFTKKELLEVWRTKRLLILLIVFIIFGILSPLMAKLTPEILKSSFGSEIQLTIPEPTSIDSWVQFYKNITQMGIYILVILYSNSVSGEVSRGSLTNLVTKGLNRSAVITSKYLVIAMQGVVAVCLSFSITAAYTAYYFPDNNSPHIVIALVPLLIFILFLSALIVFGSAISSNSFAGLLFTITTIALFYLMNLFENISKFNPISLIGENVSILQGETQLNEQYWAMSISLLATIFLFSAAISVMNKKKL</sequence>
<comment type="caution">
    <text evidence="2">The sequence shown here is derived from an EMBL/GenBank/DDBJ whole genome shotgun (WGS) entry which is preliminary data.</text>
</comment>
<dbReference type="PANTHER" id="PTHR37305:SF1">
    <property type="entry name" value="MEMBRANE PROTEIN"/>
    <property type="match status" value="1"/>
</dbReference>
<keyword evidence="1" id="KW-0812">Transmembrane</keyword>
<accession>A0AAV3WUW3</accession>
<feature type="transmembrane region" description="Helical" evidence="1">
    <location>
        <begin position="117"/>
        <end position="143"/>
    </location>
</feature>
<feature type="transmembrane region" description="Helical" evidence="1">
    <location>
        <begin position="228"/>
        <end position="249"/>
    </location>
</feature>
<gene>
    <name evidence="2" type="ORF">M132T_18910</name>
</gene>
<feature type="transmembrane region" description="Helical" evidence="1">
    <location>
        <begin position="21"/>
        <end position="39"/>
    </location>
</feature>
<keyword evidence="1" id="KW-1133">Transmembrane helix</keyword>
<keyword evidence="1" id="KW-0472">Membrane</keyword>
<dbReference type="GeneID" id="96911695"/>
<reference evidence="2" key="1">
    <citation type="submission" date="2019-08" db="EMBL/GenBank/DDBJ databases">
        <title>Marinilactibacillus psychrotolerans M13-2T whole genome sequencing project.</title>
        <authorList>
            <person name="Ishikawa M."/>
            <person name="Suzuki T."/>
            <person name="Matsutani M."/>
        </authorList>
    </citation>
    <scope>NUCLEOTIDE SEQUENCE</scope>
    <source>
        <strain evidence="2">M13-2T</strain>
    </source>
</reference>
<dbReference type="AlphaFoldDB" id="A0AAV3WUW3"/>
<dbReference type="EMBL" id="BKBI01000013">
    <property type="protein sequence ID" value="GEQ36383.1"/>
    <property type="molecule type" value="Genomic_DNA"/>
</dbReference>
<dbReference type="PANTHER" id="PTHR37305">
    <property type="entry name" value="INTEGRAL MEMBRANE PROTEIN-RELATED"/>
    <property type="match status" value="1"/>
</dbReference>
<organism evidence="2 3">
    <name type="scientific">Marinilactibacillus psychrotolerans</name>
    <dbReference type="NCBI Taxonomy" id="191770"/>
    <lineage>
        <taxon>Bacteria</taxon>
        <taxon>Bacillati</taxon>
        <taxon>Bacillota</taxon>
        <taxon>Bacilli</taxon>
        <taxon>Lactobacillales</taxon>
        <taxon>Carnobacteriaceae</taxon>
        <taxon>Marinilactibacillus</taxon>
    </lineage>
</organism>
<dbReference type="RefSeq" id="WP_091762416.1">
    <property type="nucleotide sequence ID" value="NZ_BJVX01000012.1"/>
</dbReference>
<evidence type="ECO:0000313" key="3">
    <source>
        <dbReference type="Proteomes" id="UP000887127"/>
    </source>
</evidence>